<keyword evidence="3" id="KW-1185">Reference proteome</keyword>
<reference evidence="3" key="1">
    <citation type="submission" date="2015-09" db="EMBL/GenBank/DDBJ databases">
        <authorList>
            <consortium name="Pathogen Informatics"/>
        </authorList>
    </citation>
    <scope>NUCLEOTIDE SEQUENCE [LARGE SCALE GENOMIC DNA]</scope>
    <source>
        <strain evidence="3">Lake Konstanz</strain>
    </source>
</reference>
<name>A0A0S4JAI2_BODSA</name>
<dbReference type="AlphaFoldDB" id="A0A0S4JAI2"/>
<organism evidence="2 3">
    <name type="scientific">Bodo saltans</name>
    <name type="common">Flagellated protozoan</name>
    <dbReference type="NCBI Taxonomy" id="75058"/>
    <lineage>
        <taxon>Eukaryota</taxon>
        <taxon>Discoba</taxon>
        <taxon>Euglenozoa</taxon>
        <taxon>Kinetoplastea</taxon>
        <taxon>Metakinetoplastina</taxon>
        <taxon>Eubodonida</taxon>
        <taxon>Bodonidae</taxon>
        <taxon>Bodo</taxon>
    </lineage>
</organism>
<dbReference type="Proteomes" id="UP000051952">
    <property type="component" value="Unassembled WGS sequence"/>
</dbReference>
<sequence length="132" mass="14459">MTSSSRTNSSASSATCFSPWELASLKVVYHQFDDRHKGYLNPDDLLRVCAACHLILTPEEFKTLVLVMDSNGDGRFSFEEFVTFLALSGPEHPDAVQMRERLMRADVASLTAGAALGILPFVKGKLFVGSCL</sequence>
<dbReference type="PROSITE" id="PS50222">
    <property type="entry name" value="EF_HAND_2"/>
    <property type="match status" value="1"/>
</dbReference>
<dbReference type="CDD" id="cd00051">
    <property type="entry name" value="EFh"/>
    <property type="match status" value="1"/>
</dbReference>
<gene>
    <name evidence="2" type="ORF">BSAL_08795</name>
</gene>
<dbReference type="VEuPathDB" id="TriTrypDB:BSAL_08795"/>
<dbReference type="OrthoDB" id="26525at2759"/>
<accession>A0A0S4JAI2</accession>
<dbReference type="InterPro" id="IPR011992">
    <property type="entry name" value="EF-hand-dom_pair"/>
</dbReference>
<dbReference type="SUPFAM" id="SSF47473">
    <property type="entry name" value="EF-hand"/>
    <property type="match status" value="1"/>
</dbReference>
<proteinExistence type="predicted"/>
<dbReference type="Gene3D" id="1.10.238.10">
    <property type="entry name" value="EF-hand"/>
    <property type="match status" value="1"/>
</dbReference>
<dbReference type="EMBL" id="CYKH01001453">
    <property type="protein sequence ID" value="CUG87132.1"/>
    <property type="molecule type" value="Genomic_DNA"/>
</dbReference>
<evidence type="ECO:0000313" key="3">
    <source>
        <dbReference type="Proteomes" id="UP000051952"/>
    </source>
</evidence>
<dbReference type="Pfam" id="PF13499">
    <property type="entry name" value="EF-hand_7"/>
    <property type="match status" value="1"/>
</dbReference>
<evidence type="ECO:0000313" key="2">
    <source>
        <dbReference type="EMBL" id="CUG87132.1"/>
    </source>
</evidence>
<dbReference type="GO" id="GO:0005509">
    <property type="term" value="F:calcium ion binding"/>
    <property type="evidence" value="ECO:0007669"/>
    <property type="project" value="InterPro"/>
</dbReference>
<evidence type="ECO:0000259" key="1">
    <source>
        <dbReference type="PROSITE" id="PS50222"/>
    </source>
</evidence>
<feature type="domain" description="EF-hand" evidence="1">
    <location>
        <begin position="56"/>
        <end position="91"/>
    </location>
</feature>
<protein>
    <submittedName>
        <fullName evidence="2">Ca2+-binding protein, putative</fullName>
    </submittedName>
</protein>
<dbReference type="InterPro" id="IPR002048">
    <property type="entry name" value="EF_hand_dom"/>
</dbReference>